<evidence type="ECO:0000313" key="3">
    <source>
        <dbReference type="EMBL" id="GAB1298173.1"/>
    </source>
</evidence>
<organism evidence="3 4">
    <name type="scientific">Apodemus speciosus</name>
    <name type="common">Large Japanese field mouse</name>
    <dbReference type="NCBI Taxonomy" id="105296"/>
    <lineage>
        <taxon>Eukaryota</taxon>
        <taxon>Metazoa</taxon>
        <taxon>Chordata</taxon>
        <taxon>Craniata</taxon>
        <taxon>Vertebrata</taxon>
        <taxon>Euteleostomi</taxon>
        <taxon>Mammalia</taxon>
        <taxon>Eutheria</taxon>
        <taxon>Euarchontoglires</taxon>
        <taxon>Glires</taxon>
        <taxon>Rodentia</taxon>
        <taxon>Myomorpha</taxon>
        <taxon>Muroidea</taxon>
        <taxon>Muridae</taxon>
        <taxon>Murinae</taxon>
        <taxon>Apodemus</taxon>
    </lineage>
</organism>
<protein>
    <submittedName>
        <fullName evidence="3">Gene model 906, (NCBI)</fullName>
    </submittedName>
</protein>
<accession>A0ABQ0FFZ4</accession>
<sequence>MKRHQRVETKETNIPKDTIEVTDLKGVHPHEEGWSTIRSTDIRQGERLGSVKPSIPSSTQLKDTTKTWIPEKGEATPKSSWNALQYGNSRTKYLGQGDSLQDDCLPSATEQIQETVTRNKVIYNMVAEIQALVNILVRILETTEGAPSKVQGCKVESLTSKVGSSPYASEGLYDTHHSRAVSRRSCGHASPQIYNYPFTYRGIGDGLQSGIENQEVYDQCLNEVKRMCFDQFPMPKGNDFPCSYMGIGDKQELDLADHRACGPRRRKIV</sequence>
<evidence type="ECO:0000256" key="2">
    <source>
        <dbReference type="SAM" id="MobiDB-lite"/>
    </source>
</evidence>
<feature type="region of interest" description="Disordered" evidence="2">
    <location>
        <begin position="46"/>
        <end position="79"/>
    </location>
</feature>
<comment type="caution">
    <text evidence="3">The sequence shown here is derived from an EMBL/GenBank/DDBJ whole genome shotgun (WGS) entry which is preliminary data.</text>
</comment>
<feature type="compositionally biased region" description="Basic and acidic residues" evidence="2">
    <location>
        <begin position="63"/>
        <end position="75"/>
    </location>
</feature>
<dbReference type="Proteomes" id="UP001623349">
    <property type="component" value="Unassembled WGS sequence"/>
</dbReference>
<dbReference type="PANTHER" id="PTHR21859">
    <property type="entry name" value="ACROSOME-SPECIFIC PROTEIN"/>
    <property type="match status" value="1"/>
</dbReference>
<dbReference type="PANTHER" id="PTHR21859:SF6">
    <property type="entry name" value="GENE MODEL 906, (NCBI)-RELATED"/>
    <property type="match status" value="1"/>
</dbReference>
<comment type="similarity">
    <text evidence="1">Belongs to the SPATA31 family.</text>
</comment>
<proteinExistence type="inferred from homology"/>
<dbReference type="EMBL" id="BAAFST010000013">
    <property type="protein sequence ID" value="GAB1298173.1"/>
    <property type="molecule type" value="Genomic_DNA"/>
</dbReference>
<evidence type="ECO:0000313" key="4">
    <source>
        <dbReference type="Proteomes" id="UP001623349"/>
    </source>
</evidence>
<reference evidence="3 4" key="1">
    <citation type="submission" date="2024-08" db="EMBL/GenBank/DDBJ databases">
        <title>The draft genome of Apodemus speciosus.</title>
        <authorList>
            <person name="Nabeshima K."/>
            <person name="Suzuki S."/>
            <person name="Onuma M."/>
        </authorList>
    </citation>
    <scope>NUCLEOTIDE SEQUENCE [LARGE SCALE GENOMIC DNA]</scope>
    <source>
        <strain evidence="3">IB14-021</strain>
    </source>
</reference>
<evidence type="ECO:0000256" key="1">
    <source>
        <dbReference type="ARBA" id="ARBA00035009"/>
    </source>
</evidence>
<keyword evidence="4" id="KW-1185">Reference proteome</keyword>
<gene>
    <name evidence="3" type="ORF">APTSU1_001340900</name>
</gene>
<name>A0ABQ0FFZ4_APOSI</name>